<evidence type="ECO:0000259" key="4">
    <source>
        <dbReference type="Pfam" id="PF00135"/>
    </source>
</evidence>
<reference evidence="6" key="1">
    <citation type="journal article" date="2023" name="Mol. Phylogenet. Evol.">
        <title>Genome-scale phylogeny and comparative genomics of the fungal order Sordariales.</title>
        <authorList>
            <person name="Hensen N."/>
            <person name="Bonometti L."/>
            <person name="Westerberg I."/>
            <person name="Brannstrom I.O."/>
            <person name="Guillou S."/>
            <person name="Cros-Aarteil S."/>
            <person name="Calhoun S."/>
            <person name="Haridas S."/>
            <person name="Kuo A."/>
            <person name="Mondo S."/>
            <person name="Pangilinan J."/>
            <person name="Riley R."/>
            <person name="LaButti K."/>
            <person name="Andreopoulos B."/>
            <person name="Lipzen A."/>
            <person name="Chen C."/>
            <person name="Yan M."/>
            <person name="Daum C."/>
            <person name="Ng V."/>
            <person name="Clum A."/>
            <person name="Steindorff A."/>
            <person name="Ohm R.A."/>
            <person name="Martin F."/>
            <person name="Silar P."/>
            <person name="Natvig D.O."/>
            <person name="Lalanne C."/>
            <person name="Gautier V."/>
            <person name="Ament-Velasquez S.L."/>
            <person name="Kruys A."/>
            <person name="Hutchinson M.I."/>
            <person name="Powell A.J."/>
            <person name="Barry K."/>
            <person name="Miller A.N."/>
            <person name="Grigoriev I.V."/>
            <person name="Debuchy R."/>
            <person name="Gladieux P."/>
            <person name="Hiltunen Thoren M."/>
            <person name="Johannesson H."/>
        </authorList>
    </citation>
    <scope>NUCLEOTIDE SEQUENCE [LARGE SCALE GENOMIC DNA]</scope>
    <source>
        <strain evidence="6">CBS 284.82</strain>
    </source>
</reference>
<comment type="caution">
    <text evidence="5">The sequence shown here is derived from an EMBL/GenBank/DDBJ whole genome shotgun (WGS) entry which is preliminary data.</text>
</comment>
<protein>
    <recommendedName>
        <fullName evidence="3">Carboxylic ester hydrolase</fullName>
        <ecNumber evidence="3">3.1.1.-</ecNumber>
    </recommendedName>
</protein>
<dbReference type="PROSITE" id="PS00941">
    <property type="entry name" value="CARBOXYLESTERASE_B_2"/>
    <property type="match status" value="1"/>
</dbReference>
<feature type="signal peptide" evidence="3">
    <location>
        <begin position="1"/>
        <end position="16"/>
    </location>
</feature>
<dbReference type="InterPro" id="IPR019819">
    <property type="entry name" value="Carboxylesterase_B_CS"/>
</dbReference>
<dbReference type="SUPFAM" id="SSF53474">
    <property type="entry name" value="alpha/beta-Hydrolases"/>
    <property type="match status" value="1"/>
</dbReference>
<comment type="similarity">
    <text evidence="1 3">Belongs to the type-B carboxylesterase/lipase family.</text>
</comment>
<dbReference type="EMBL" id="MU854387">
    <property type="protein sequence ID" value="KAK4039974.1"/>
    <property type="molecule type" value="Genomic_DNA"/>
</dbReference>
<keyword evidence="2 3" id="KW-0378">Hydrolase</keyword>
<gene>
    <name evidence="5" type="ORF">C8A01DRAFT_16106</name>
</gene>
<dbReference type="InterPro" id="IPR019826">
    <property type="entry name" value="Carboxylesterase_B_AS"/>
</dbReference>
<feature type="domain" description="Carboxylesterase type B" evidence="4">
    <location>
        <begin position="162"/>
        <end position="615"/>
    </location>
</feature>
<dbReference type="GO" id="GO:0016787">
    <property type="term" value="F:hydrolase activity"/>
    <property type="evidence" value="ECO:0007669"/>
    <property type="project" value="UniProtKB-KW"/>
</dbReference>
<dbReference type="InterPro" id="IPR002018">
    <property type="entry name" value="CarbesteraseB"/>
</dbReference>
<evidence type="ECO:0000256" key="1">
    <source>
        <dbReference type="ARBA" id="ARBA00005964"/>
    </source>
</evidence>
<dbReference type="InterPro" id="IPR029058">
    <property type="entry name" value="AB_hydrolase_fold"/>
</dbReference>
<sequence>MHLVGVTLALASLAAGESLKRLDTSLTIWTNNDLQGAASPDADKAVILTDAGPYQDASDVCAKLGEQLWRPTPGKGHCKRDAAAALPFAEYLKYDGTADASSKFWVSSASNSSAVDIAGRFDNVSPGSHARGLCTNTAPFSTQSSQDTSDKWQISLDVNGQTITGFRDRLSFRFLGIRYAPQPQRFTYSTLFKGSGEEVSGLSYGSQCMQRGSGSEDCLFLNVWTPYLPNPNSASKKKDLKAVGVWIHGGAFTGGTANDATFDGANIVSRGDMVMVAINYRLLALGFLALKDGKTNGNYGLADQITALDWIRANIHKFGGDKDRITVFGQSAGAASVRALIASPKAAGKFSGAIMLSNLGGINYGTTYSEYYTIEEQVAVAAKPILAATNCTDAPSQVECLRAVPASTLTSFGDARYLVVDGTYLTTRSLPLTGAPLPIKLMMGTTRDDGAPFISFPTTTNQSAYLTSQGFAVPSPQLFPITPTGNATLNLYTSASRLATDGIFRCIDQATASSLLTHARLDEIYYYEFDRTYQTKGWPGTDVCDPPATDSQHPHGDPSKPYLKCHSGELYYVFGNLHRQGLPMRDGGDLGFEQFVLDSFAAFVRTGDPNPEKGWLRARGYKGTEGVVGRSGRWEPSVKGRNTMRVLDWPRAVQSGFREGEQCGSLGLGLGYFEGK</sequence>
<dbReference type="PANTHER" id="PTHR43142:SF3">
    <property type="entry name" value="PUTATIVE (AFU_ORTHOLOGUE AFUA_3G09070)-RELATED"/>
    <property type="match status" value="1"/>
</dbReference>
<dbReference type="Pfam" id="PF00135">
    <property type="entry name" value="COesterase"/>
    <property type="match status" value="1"/>
</dbReference>
<dbReference type="PROSITE" id="PS00122">
    <property type="entry name" value="CARBOXYLESTERASE_B_1"/>
    <property type="match status" value="1"/>
</dbReference>
<keyword evidence="6" id="KW-1185">Reference proteome</keyword>
<proteinExistence type="inferred from homology"/>
<evidence type="ECO:0000256" key="3">
    <source>
        <dbReference type="RuleBase" id="RU361235"/>
    </source>
</evidence>
<evidence type="ECO:0000313" key="6">
    <source>
        <dbReference type="Proteomes" id="UP001303115"/>
    </source>
</evidence>
<dbReference type="PANTHER" id="PTHR43142">
    <property type="entry name" value="CARBOXYLIC ESTER HYDROLASE"/>
    <property type="match status" value="1"/>
</dbReference>
<name>A0AAN6PJ53_9PEZI</name>
<dbReference type="AlphaFoldDB" id="A0AAN6PJ53"/>
<dbReference type="Gene3D" id="3.40.50.1820">
    <property type="entry name" value="alpha/beta hydrolase"/>
    <property type="match status" value="1"/>
</dbReference>
<evidence type="ECO:0000313" key="5">
    <source>
        <dbReference type="EMBL" id="KAK4039974.1"/>
    </source>
</evidence>
<dbReference type="EC" id="3.1.1.-" evidence="3"/>
<feature type="chain" id="PRO_5042667765" description="Carboxylic ester hydrolase" evidence="3">
    <location>
        <begin position="17"/>
        <end position="676"/>
    </location>
</feature>
<evidence type="ECO:0000256" key="2">
    <source>
        <dbReference type="ARBA" id="ARBA00022801"/>
    </source>
</evidence>
<dbReference type="Proteomes" id="UP001303115">
    <property type="component" value="Unassembled WGS sequence"/>
</dbReference>
<accession>A0AAN6PJ53</accession>
<keyword evidence="3" id="KW-0732">Signal</keyword>
<organism evidence="5 6">
    <name type="scientific">Parachaetomium inaequale</name>
    <dbReference type="NCBI Taxonomy" id="2588326"/>
    <lineage>
        <taxon>Eukaryota</taxon>
        <taxon>Fungi</taxon>
        <taxon>Dikarya</taxon>
        <taxon>Ascomycota</taxon>
        <taxon>Pezizomycotina</taxon>
        <taxon>Sordariomycetes</taxon>
        <taxon>Sordariomycetidae</taxon>
        <taxon>Sordariales</taxon>
        <taxon>Chaetomiaceae</taxon>
        <taxon>Parachaetomium</taxon>
    </lineage>
</organism>